<dbReference type="OrthoDB" id="300709at2759"/>
<comment type="caution">
    <text evidence="4">The sequence shown here is derived from an EMBL/GenBank/DDBJ whole genome shotgun (WGS) entry which is preliminary data.</text>
</comment>
<dbReference type="PANTHER" id="PTHR42748:SF31">
    <property type="entry name" value="NMRA-LIKE DOMAIN-CONTAINING PROTEIN-RELATED"/>
    <property type="match status" value="1"/>
</dbReference>
<dbReference type="KEGG" id="tatv:25783848"/>
<dbReference type="Gene3D" id="3.40.50.720">
    <property type="entry name" value="NAD(P)-binding Rossmann-like Domain"/>
    <property type="match status" value="1"/>
</dbReference>
<dbReference type="InterPro" id="IPR008030">
    <property type="entry name" value="NmrA-like"/>
</dbReference>
<evidence type="ECO:0000313" key="4">
    <source>
        <dbReference type="EMBL" id="EHK42378.1"/>
    </source>
</evidence>
<dbReference type="InterPro" id="IPR051164">
    <property type="entry name" value="NmrA-like_oxidored"/>
</dbReference>
<evidence type="ECO:0000313" key="5">
    <source>
        <dbReference type="Proteomes" id="UP000005426"/>
    </source>
</evidence>
<sequence length="323" mass="35104">MAPVTVAVVGATGSQGGAVVAELLKYPERYRVRGLTRDVNKPAAQLLSAKGVEVVSADLSAGSNALIGAFAGASVIFGLTDFWASCSSAIEVQQGRNLVDAAAATATLTHFVWSALPDPVALSHGKYLHVHHWKGKSEVTEYINATYPALWEKTTTVLFPNYFENCLTNPASYLPKNVSGTYVHSFLHSPTTVLPNVSIADTGKLVRAVIEDGQQYFTKTIAFYAQSLSEAEKVKVLGEVLNVPTKYTQISPEEFQQGLIETVSMTEEDALDFTEQLLIFETFGNVYARDEFIQAADIPGLSLTTWKEFIQGHDLLGKMNHPN</sequence>
<proteinExistence type="inferred from homology"/>
<dbReference type="eggNOG" id="ENOG502SJR0">
    <property type="taxonomic scope" value="Eukaryota"/>
</dbReference>
<dbReference type="SUPFAM" id="SSF51735">
    <property type="entry name" value="NAD(P)-binding Rossmann-fold domains"/>
    <property type="match status" value="1"/>
</dbReference>
<dbReference type="PANTHER" id="PTHR42748">
    <property type="entry name" value="NITROGEN METABOLITE REPRESSION PROTEIN NMRA FAMILY MEMBER"/>
    <property type="match status" value="1"/>
</dbReference>
<dbReference type="GO" id="GO:0005634">
    <property type="term" value="C:nucleus"/>
    <property type="evidence" value="ECO:0007669"/>
    <property type="project" value="TreeGrafter"/>
</dbReference>
<comment type="similarity">
    <text evidence="1">Belongs to the NmrA-type oxidoreductase family.</text>
</comment>
<dbReference type="Pfam" id="PF05368">
    <property type="entry name" value="NmrA"/>
    <property type="match status" value="1"/>
</dbReference>
<dbReference type="CDD" id="cd05251">
    <property type="entry name" value="NmrA_like_SDR_a"/>
    <property type="match status" value="1"/>
</dbReference>
<keyword evidence="5" id="KW-1185">Reference proteome</keyword>
<dbReference type="STRING" id="452589.G9P0K7"/>
<name>G9P0K7_HYPAI</name>
<dbReference type="EMBL" id="ABDG02000026">
    <property type="protein sequence ID" value="EHK42378.1"/>
    <property type="molecule type" value="Genomic_DNA"/>
</dbReference>
<organism evidence="4 5">
    <name type="scientific">Hypocrea atroviridis (strain ATCC 20476 / IMI 206040)</name>
    <name type="common">Trichoderma atroviride</name>
    <dbReference type="NCBI Taxonomy" id="452589"/>
    <lineage>
        <taxon>Eukaryota</taxon>
        <taxon>Fungi</taxon>
        <taxon>Dikarya</taxon>
        <taxon>Ascomycota</taxon>
        <taxon>Pezizomycotina</taxon>
        <taxon>Sordariomycetes</taxon>
        <taxon>Hypocreomycetidae</taxon>
        <taxon>Hypocreales</taxon>
        <taxon>Hypocreaceae</taxon>
        <taxon>Trichoderma</taxon>
    </lineage>
</organism>
<dbReference type="Gene3D" id="3.90.25.10">
    <property type="entry name" value="UDP-galactose 4-epimerase, domain 1"/>
    <property type="match status" value="1"/>
</dbReference>
<dbReference type="OMA" id="HWQSKAA"/>
<evidence type="ECO:0000256" key="1">
    <source>
        <dbReference type="ARBA" id="ARBA00006328"/>
    </source>
</evidence>
<dbReference type="GeneID" id="25783848"/>
<feature type="domain" description="NmrA-like" evidence="3">
    <location>
        <begin position="5"/>
        <end position="309"/>
    </location>
</feature>
<evidence type="ECO:0000259" key="3">
    <source>
        <dbReference type="Pfam" id="PF05368"/>
    </source>
</evidence>
<dbReference type="HOGENOM" id="CLU_007383_8_6_1"/>
<reference evidence="4 5" key="1">
    <citation type="journal article" date="2011" name="Genome Biol.">
        <title>Comparative genome sequence analysis underscores mycoparasitism as the ancestral life style of Trichoderma.</title>
        <authorList>
            <person name="Kubicek C.P."/>
            <person name="Herrera-Estrella A."/>
            <person name="Seidl-Seiboth V."/>
            <person name="Martinez D.A."/>
            <person name="Druzhinina I.S."/>
            <person name="Thon M."/>
            <person name="Zeilinger S."/>
            <person name="Casas-Flores S."/>
            <person name="Horwitz B.A."/>
            <person name="Mukherjee P.K."/>
            <person name="Mukherjee M."/>
            <person name="Kredics L."/>
            <person name="Alcaraz L.D."/>
            <person name="Aerts A."/>
            <person name="Antal Z."/>
            <person name="Atanasova L."/>
            <person name="Cervantes-Badillo M.G."/>
            <person name="Challacombe J."/>
            <person name="Chertkov O."/>
            <person name="McCluskey K."/>
            <person name="Coulpier F."/>
            <person name="Deshpande N."/>
            <person name="von Doehren H."/>
            <person name="Ebbole D.J."/>
            <person name="Esquivel-Naranjo E.U."/>
            <person name="Fekete E."/>
            <person name="Flipphi M."/>
            <person name="Glaser F."/>
            <person name="Gomez-Rodriguez E.Y."/>
            <person name="Gruber S."/>
            <person name="Han C."/>
            <person name="Henrissat B."/>
            <person name="Hermosa R."/>
            <person name="Hernandez-Onate M."/>
            <person name="Karaffa L."/>
            <person name="Kosti I."/>
            <person name="Le Crom S."/>
            <person name="Lindquist E."/>
            <person name="Lucas S."/>
            <person name="Luebeck M."/>
            <person name="Luebeck P.S."/>
            <person name="Margeot A."/>
            <person name="Metz B."/>
            <person name="Misra M."/>
            <person name="Nevalainen H."/>
            <person name="Omann M."/>
            <person name="Packer N."/>
            <person name="Perrone G."/>
            <person name="Uresti-Rivera E.E."/>
            <person name="Salamov A."/>
            <person name="Schmoll M."/>
            <person name="Seiboth B."/>
            <person name="Shapiro H."/>
            <person name="Sukno S."/>
            <person name="Tamayo-Ramos J.A."/>
            <person name="Tisch D."/>
            <person name="Wiest A."/>
            <person name="Wilkinson H.H."/>
            <person name="Zhang M."/>
            <person name="Coutinho P.M."/>
            <person name="Kenerley C.M."/>
            <person name="Monte E."/>
            <person name="Baker S.E."/>
            <person name="Grigoriev I.V."/>
        </authorList>
    </citation>
    <scope>NUCLEOTIDE SEQUENCE [LARGE SCALE GENOMIC DNA]</scope>
    <source>
        <strain evidence="5">ATCC 20476 / IMI 206040</strain>
    </source>
</reference>
<accession>G9P0K7</accession>
<dbReference type="AlphaFoldDB" id="G9P0K7"/>
<protein>
    <recommendedName>
        <fullName evidence="3">NmrA-like domain-containing protein</fullName>
    </recommendedName>
</protein>
<dbReference type="InterPro" id="IPR036291">
    <property type="entry name" value="NAD(P)-bd_dom_sf"/>
</dbReference>
<evidence type="ECO:0000256" key="2">
    <source>
        <dbReference type="ARBA" id="ARBA00022857"/>
    </source>
</evidence>
<dbReference type="Proteomes" id="UP000005426">
    <property type="component" value="Unassembled WGS sequence"/>
</dbReference>
<keyword evidence="2" id="KW-0521">NADP</keyword>
<gene>
    <name evidence="4" type="ORF">TRIATDRAFT_33283</name>
</gene>